<comment type="caution">
    <text evidence="1">The sequence shown here is derived from an EMBL/GenBank/DDBJ whole genome shotgun (WGS) entry which is preliminary data.</text>
</comment>
<accession>A0A0V1PSW3</accession>
<dbReference type="InterPro" id="IPR012471">
    <property type="entry name" value="DUF1690"/>
</dbReference>
<keyword evidence="2" id="KW-1185">Reference proteome</keyword>
<dbReference type="EMBL" id="LMYN01000159">
    <property type="protein sequence ID" value="KRZ99249.1"/>
    <property type="molecule type" value="Genomic_DNA"/>
</dbReference>
<evidence type="ECO:0000313" key="2">
    <source>
        <dbReference type="Proteomes" id="UP000054251"/>
    </source>
</evidence>
<reference evidence="1 2" key="1">
    <citation type="submission" date="2015-11" db="EMBL/GenBank/DDBJ databases">
        <title>The genome of Debaryomyces fabryi.</title>
        <authorList>
            <person name="Tafer H."/>
            <person name="Lopandic K."/>
        </authorList>
    </citation>
    <scope>NUCLEOTIDE SEQUENCE [LARGE SCALE GENOMIC DNA]</scope>
    <source>
        <strain evidence="1 2">CBS 789</strain>
    </source>
</reference>
<dbReference type="AlphaFoldDB" id="A0A0V1PSW3"/>
<dbReference type="OrthoDB" id="5544375at2759"/>
<protein>
    <recommendedName>
        <fullName evidence="3">MICOS complex subunit MIC19</fullName>
    </recommendedName>
</protein>
<evidence type="ECO:0000313" key="1">
    <source>
        <dbReference type="EMBL" id="KRZ99249.1"/>
    </source>
</evidence>
<proteinExistence type="predicted"/>
<evidence type="ECO:0008006" key="3">
    <source>
        <dbReference type="Google" id="ProtNLM"/>
    </source>
</evidence>
<gene>
    <name evidence="1" type="ORF">AC631_04994</name>
</gene>
<dbReference type="RefSeq" id="XP_015465352.1">
    <property type="nucleotide sequence ID" value="XM_015613823.1"/>
</dbReference>
<name>A0A0V1PSW3_9ASCO</name>
<sequence length="148" mass="16655">MGSSASKPETKVFTPSTPIDFSASFLSQLENSTESDYSRAQYTEKYIQDRVAAELRKLEQETVKNFQSVTNDSLIKDNKPGLSVTTSNEKLEKLTKLLEENAKLAKVEVSKEVQDARGEVIKCLKDNKGKSLNCWEEVEAFTKLIKEL</sequence>
<dbReference type="Pfam" id="PF07956">
    <property type="entry name" value="DUF1690"/>
    <property type="match status" value="1"/>
</dbReference>
<dbReference type="Proteomes" id="UP000054251">
    <property type="component" value="Unassembled WGS sequence"/>
</dbReference>
<organism evidence="1 2">
    <name type="scientific">Debaryomyces fabryi</name>
    <dbReference type="NCBI Taxonomy" id="58627"/>
    <lineage>
        <taxon>Eukaryota</taxon>
        <taxon>Fungi</taxon>
        <taxon>Dikarya</taxon>
        <taxon>Ascomycota</taxon>
        <taxon>Saccharomycotina</taxon>
        <taxon>Pichiomycetes</taxon>
        <taxon>Debaryomycetaceae</taxon>
        <taxon>Debaryomyces</taxon>
    </lineage>
</organism>
<dbReference type="GeneID" id="26842003"/>